<dbReference type="Pfam" id="PF12796">
    <property type="entry name" value="Ank_2"/>
    <property type="match status" value="6"/>
</dbReference>
<dbReference type="SMART" id="SM00248">
    <property type="entry name" value="ANK"/>
    <property type="match status" value="13"/>
</dbReference>
<organism evidence="4">
    <name type="scientific">Chromera velia CCMP2878</name>
    <dbReference type="NCBI Taxonomy" id="1169474"/>
    <lineage>
        <taxon>Eukaryota</taxon>
        <taxon>Sar</taxon>
        <taxon>Alveolata</taxon>
        <taxon>Colpodellida</taxon>
        <taxon>Chromeraceae</taxon>
        <taxon>Chromera</taxon>
    </lineage>
</organism>
<dbReference type="Gene3D" id="1.25.40.20">
    <property type="entry name" value="Ankyrin repeat-containing domain"/>
    <property type="match status" value="6"/>
</dbReference>
<gene>
    <name evidence="4" type="ORF">Cvel_24783</name>
</gene>
<dbReference type="AlphaFoldDB" id="A0A0G4H682"/>
<feature type="repeat" description="ANK" evidence="3">
    <location>
        <begin position="715"/>
        <end position="747"/>
    </location>
</feature>
<dbReference type="Pfam" id="PF00023">
    <property type="entry name" value="Ank"/>
    <property type="match status" value="1"/>
</dbReference>
<feature type="repeat" description="ANK" evidence="3">
    <location>
        <begin position="230"/>
        <end position="262"/>
    </location>
</feature>
<keyword evidence="1" id="KW-0677">Repeat</keyword>
<feature type="repeat" description="ANK" evidence="3">
    <location>
        <begin position="559"/>
        <end position="581"/>
    </location>
</feature>
<evidence type="ECO:0000256" key="2">
    <source>
        <dbReference type="ARBA" id="ARBA00023043"/>
    </source>
</evidence>
<feature type="repeat" description="ANK" evidence="3">
    <location>
        <begin position="748"/>
        <end position="780"/>
    </location>
</feature>
<name>A0A0G4H682_9ALVE</name>
<dbReference type="PhylomeDB" id="A0A0G4H682"/>
<feature type="repeat" description="ANK" evidence="3">
    <location>
        <begin position="384"/>
        <end position="416"/>
    </location>
</feature>
<evidence type="ECO:0000256" key="3">
    <source>
        <dbReference type="PROSITE-ProRule" id="PRU00023"/>
    </source>
</evidence>
<dbReference type="SUPFAM" id="SSF48403">
    <property type="entry name" value="Ankyrin repeat"/>
    <property type="match status" value="3"/>
</dbReference>
<evidence type="ECO:0000313" key="4">
    <source>
        <dbReference type="EMBL" id="CEM39098.1"/>
    </source>
</evidence>
<feature type="repeat" description="ANK" evidence="3">
    <location>
        <begin position="118"/>
        <end position="150"/>
    </location>
</feature>
<dbReference type="EMBL" id="CDMZ01001905">
    <property type="protein sequence ID" value="CEM39098.1"/>
    <property type="molecule type" value="Genomic_DNA"/>
</dbReference>
<dbReference type="PANTHER" id="PTHR24198">
    <property type="entry name" value="ANKYRIN REPEAT AND PROTEIN KINASE DOMAIN-CONTAINING PROTEIN"/>
    <property type="match status" value="1"/>
</dbReference>
<dbReference type="PROSITE" id="PS50297">
    <property type="entry name" value="ANK_REP_REGION"/>
    <property type="match status" value="6"/>
</dbReference>
<reference evidence="4" key="1">
    <citation type="submission" date="2014-11" db="EMBL/GenBank/DDBJ databases">
        <authorList>
            <person name="Otto D Thomas"/>
            <person name="Naeem Raeece"/>
        </authorList>
    </citation>
    <scope>NUCLEOTIDE SEQUENCE</scope>
</reference>
<keyword evidence="2 3" id="KW-0040">ANK repeat</keyword>
<feature type="repeat" description="ANK" evidence="3">
    <location>
        <begin position="595"/>
        <end position="627"/>
    </location>
</feature>
<dbReference type="PANTHER" id="PTHR24198:SF165">
    <property type="entry name" value="ANKYRIN REPEAT-CONTAINING PROTEIN-RELATED"/>
    <property type="match status" value="1"/>
</dbReference>
<accession>A0A0G4H682</accession>
<evidence type="ECO:0000256" key="1">
    <source>
        <dbReference type="ARBA" id="ARBA00022737"/>
    </source>
</evidence>
<proteinExistence type="predicted"/>
<protein>
    <submittedName>
        <fullName evidence="4">Uncharacterized protein</fullName>
    </submittedName>
</protein>
<dbReference type="InterPro" id="IPR036770">
    <property type="entry name" value="Ankyrin_rpt-contain_sf"/>
</dbReference>
<dbReference type="PROSITE" id="PS50088">
    <property type="entry name" value="ANK_REPEAT"/>
    <property type="match status" value="7"/>
</dbReference>
<sequence>MSSEQQPLLLPSQNEGQTVPQGFLLTRPIRINVRQFRPVSASLIRSAVQKFIRAVQGSWGRLSSLTAWSSRQFISDCLHRSDLLLLVRLGADLHSRVEFPQTEQCMNPLDSGGLTHPLSETALHLAAREGCLPAVEFLVNVGAFLDSRDSWGWTPLFWAVRSGDLDIAEALLKGRTAVDPNARGADVNARGGNGESALMVASVLGRKDMVGLLLKTNSGWNVALNLQNREGETALFLAGANRFPEVVRRLLRRGADPNVPLNAGDESVLLRVCDRVSHANLRVRHESQRQDFPTVTVGTLGSELGDFLPKTSFLLCGCGCGWEGKQHEIVRDLIAGGADLERREGGRLRSVLMKAVCVGPLRLVRLILNQLNHPATLVNAADADGETALMLACRQSRPEMVEELLTDGRGADINAISHHGLNALTALLEGPDSCNWLLHPKMCACTHFPRRVSSKTAQQKLSIMKKLIHKQVQALPVHHTHETALVKAARFEHPDLLDYLLKNTALGTAEWIETPAPTGSEEGYTPALTAARWGNLSTLQVLLEAASQLQIHPLNARVQGYTALTLAASRGHAPLVDFLLKPQRLRSQVDAQTETGETALVLASRHGETAVVDLLLKANANVLLSNPTGRTALMEACVWGHLQTVQRLLKQQGLAQAQVEAADNTGARALHFCADTELFVLLRTSERQMEYHGILLEIADTLLCKGAQVDARDAEGRTALVRACRGGHVFMVSWLLDRNADASVADNRGETALIVAARFGRSEVVDLLLSRISSANLAATVETAREMATVGFVTLRLDSASESPSHGQGTFQQLQERAFLQTIESLDRFLSSSVQTD</sequence>
<dbReference type="InterPro" id="IPR002110">
    <property type="entry name" value="Ankyrin_rpt"/>
</dbReference>
<dbReference type="VEuPathDB" id="CryptoDB:Cvel_24783"/>